<feature type="compositionally biased region" description="Polar residues" evidence="1">
    <location>
        <begin position="368"/>
        <end position="379"/>
    </location>
</feature>
<dbReference type="STRING" id="650164.K5WQ64"/>
<feature type="region of interest" description="Disordered" evidence="1">
    <location>
        <begin position="359"/>
        <end position="380"/>
    </location>
</feature>
<keyword evidence="4" id="KW-1185">Reference proteome</keyword>
<feature type="domain" description="PEHE" evidence="2">
    <location>
        <begin position="68"/>
        <end position="208"/>
    </location>
</feature>
<organism evidence="3 4">
    <name type="scientific">Phanerochaete carnosa (strain HHB-10118-sp)</name>
    <name type="common">White-rot fungus</name>
    <name type="synonym">Peniophora carnosa</name>
    <dbReference type="NCBI Taxonomy" id="650164"/>
    <lineage>
        <taxon>Eukaryota</taxon>
        <taxon>Fungi</taxon>
        <taxon>Dikarya</taxon>
        <taxon>Basidiomycota</taxon>
        <taxon>Agaricomycotina</taxon>
        <taxon>Agaricomycetes</taxon>
        <taxon>Polyporales</taxon>
        <taxon>Phanerochaetaceae</taxon>
        <taxon>Phanerochaete</taxon>
    </lineage>
</organism>
<feature type="compositionally biased region" description="Acidic residues" evidence="1">
    <location>
        <begin position="428"/>
        <end position="453"/>
    </location>
</feature>
<evidence type="ECO:0000313" key="3">
    <source>
        <dbReference type="EMBL" id="EKM61620.1"/>
    </source>
</evidence>
<evidence type="ECO:0000256" key="1">
    <source>
        <dbReference type="SAM" id="MobiDB-lite"/>
    </source>
</evidence>
<feature type="compositionally biased region" description="Basic and acidic residues" evidence="1">
    <location>
        <begin position="237"/>
        <end position="248"/>
    </location>
</feature>
<dbReference type="RefSeq" id="XP_007391027.1">
    <property type="nucleotide sequence ID" value="XM_007390965.1"/>
</dbReference>
<dbReference type="Proteomes" id="UP000008370">
    <property type="component" value="Unassembled WGS sequence"/>
</dbReference>
<dbReference type="InterPro" id="IPR029332">
    <property type="entry name" value="PEHE_dom"/>
</dbReference>
<protein>
    <recommendedName>
        <fullName evidence="2">PEHE domain-containing protein</fullName>
    </recommendedName>
</protein>
<dbReference type="GeneID" id="18914322"/>
<reference evidence="3 4" key="1">
    <citation type="journal article" date="2012" name="BMC Genomics">
        <title>Comparative genomics of the white-rot fungi, Phanerochaete carnosa and P. chrysosporium, to elucidate the genetic basis of the distinct wood types they colonize.</title>
        <authorList>
            <person name="Suzuki H."/>
            <person name="MacDonald J."/>
            <person name="Syed K."/>
            <person name="Salamov A."/>
            <person name="Hori C."/>
            <person name="Aerts A."/>
            <person name="Henrissat B."/>
            <person name="Wiebenga A."/>
            <person name="vanKuyk P.A."/>
            <person name="Barry K."/>
            <person name="Lindquist E."/>
            <person name="LaButti K."/>
            <person name="Lapidus A."/>
            <person name="Lucas S."/>
            <person name="Coutinho P."/>
            <person name="Gong Y."/>
            <person name="Samejima M."/>
            <person name="Mahadevan R."/>
            <person name="Abou-Zaid M."/>
            <person name="de Vries R.P."/>
            <person name="Igarashi K."/>
            <person name="Yadav J.S."/>
            <person name="Grigoriev I.V."/>
            <person name="Master E.R."/>
        </authorList>
    </citation>
    <scope>NUCLEOTIDE SEQUENCE [LARGE SCALE GENOMIC DNA]</scope>
    <source>
        <strain evidence="3 4">HHB-10118-sp</strain>
    </source>
</reference>
<dbReference type="AlphaFoldDB" id="K5WQ64"/>
<dbReference type="EMBL" id="JH930468">
    <property type="protein sequence ID" value="EKM61620.1"/>
    <property type="molecule type" value="Genomic_DNA"/>
</dbReference>
<dbReference type="HOGENOM" id="CLU_016698_1_0_1"/>
<sequence>MILETRRRQFESEPLIPPNTRFLLTTNLALLPSTSSEGLADIELNTQAYGRYFDRPEVQQACREQALIQTPEFTQLSDDALVGGRFRPRNSDEELVDTSDAAYEKRHRKYETFEKRQRLREKEKLKHEQYKLRERIEQLRAMEAAAFFALPASNFSEPSGTAHESTFDEDLGELPGTHVNGAAAYNEGERRRREMLDVAEALEERYRVLLPPDRKWLEKKERMKRERASASGSISVEPERRRATPHEVDSEEEDELESSVSAPLLRHTRESNGGSELDFETGDHKRSKKLKLRIPPRLPLSELSITPAKKPHHNSSTMLIASQNGQSAIRAADGRFLSKAKRYRSPPRKRLRMSNVIADPASSPAKHSVTSTESGSGRNRQPCVLMLSAIRDSATQKNRKTQRHVTAFGVRVPPEIEAIRDFEIPPWVEEDYEEDELAGDESYAEYTASDDDAASGHSHGNEFEEIEWDEDTKEDIPEIELLDD</sequence>
<feature type="region of interest" description="Disordered" evidence="1">
    <location>
        <begin position="221"/>
        <end position="289"/>
    </location>
</feature>
<proteinExistence type="predicted"/>
<accession>K5WQ64</accession>
<dbReference type="GO" id="GO:0000123">
    <property type="term" value="C:histone acetyltransferase complex"/>
    <property type="evidence" value="ECO:0007669"/>
    <property type="project" value="UniProtKB-ARBA"/>
</dbReference>
<feature type="compositionally biased region" description="Acidic residues" evidence="1">
    <location>
        <begin position="463"/>
        <end position="484"/>
    </location>
</feature>
<feature type="region of interest" description="Disordered" evidence="1">
    <location>
        <begin position="428"/>
        <end position="484"/>
    </location>
</feature>
<dbReference type="SMART" id="SM01300">
    <property type="entry name" value="PEHE"/>
    <property type="match status" value="1"/>
</dbReference>
<evidence type="ECO:0000259" key="2">
    <source>
        <dbReference type="SMART" id="SM01300"/>
    </source>
</evidence>
<name>K5WQ64_PHACS</name>
<gene>
    <name evidence="3" type="ORF">PHACADRAFT_248322</name>
</gene>
<dbReference type="OrthoDB" id="2555515at2759"/>
<dbReference type="InParanoid" id="K5WQ64"/>
<evidence type="ECO:0000313" key="4">
    <source>
        <dbReference type="Proteomes" id="UP000008370"/>
    </source>
</evidence>
<dbReference type="KEGG" id="pco:PHACADRAFT_248322"/>